<evidence type="ECO:0000256" key="8">
    <source>
        <dbReference type="ARBA" id="ARBA00022692"/>
    </source>
</evidence>
<dbReference type="OMA" id="TSHNIRT"/>
<dbReference type="GeneTree" id="ENSGT00940000154725"/>
<dbReference type="Pfam" id="PF00777">
    <property type="entry name" value="Glyco_transf_29"/>
    <property type="match status" value="1"/>
</dbReference>
<evidence type="ECO:0000256" key="3">
    <source>
        <dbReference type="ARBA" id="ARBA00004922"/>
    </source>
</evidence>
<keyword evidence="5" id="KW-0964">Secreted</keyword>
<dbReference type="EC" id="2.4.3.4" evidence="15"/>
<dbReference type="STRING" id="28743.ENSCVAP00000010811"/>
<dbReference type="Ensembl" id="ENSCVAT00000017604.1">
    <property type="protein sequence ID" value="ENSCVAP00000010811.1"/>
    <property type="gene ID" value="ENSCVAG00000012977.1"/>
</dbReference>
<evidence type="ECO:0000256" key="16">
    <source>
        <dbReference type="ARBA" id="ARBA00040101"/>
    </source>
</evidence>
<evidence type="ECO:0000256" key="24">
    <source>
        <dbReference type="SAM" id="SignalP"/>
    </source>
</evidence>
<evidence type="ECO:0000256" key="17">
    <source>
        <dbReference type="ARBA" id="ARBA00041507"/>
    </source>
</evidence>
<keyword evidence="10" id="KW-1133">Transmembrane helix</keyword>
<keyword evidence="13" id="KW-1015">Disulfide bond</keyword>
<keyword evidence="7" id="KW-0808">Transferase</keyword>
<evidence type="ECO:0000256" key="11">
    <source>
        <dbReference type="ARBA" id="ARBA00023034"/>
    </source>
</evidence>
<comment type="pathway">
    <text evidence="3">Protein modification; protein glycosylation.</text>
</comment>
<evidence type="ECO:0000256" key="14">
    <source>
        <dbReference type="ARBA" id="ARBA00023180"/>
    </source>
</evidence>
<reference evidence="25" key="1">
    <citation type="submission" date="2025-08" db="UniProtKB">
        <authorList>
            <consortium name="Ensembl"/>
        </authorList>
    </citation>
    <scope>IDENTIFICATION</scope>
</reference>
<evidence type="ECO:0000256" key="12">
    <source>
        <dbReference type="ARBA" id="ARBA00023136"/>
    </source>
</evidence>
<dbReference type="Proteomes" id="UP000265020">
    <property type="component" value="Unassembled WGS sequence"/>
</dbReference>
<dbReference type="PANTHER" id="PTHR46032">
    <property type="entry name" value="ALPHA-2,3-SIALYLTRANSFERASE ST3GAL I ISOFORM X1"/>
    <property type="match status" value="1"/>
</dbReference>
<reference evidence="25" key="2">
    <citation type="submission" date="2025-09" db="UniProtKB">
        <authorList>
            <consortium name="Ensembl"/>
        </authorList>
    </citation>
    <scope>IDENTIFICATION</scope>
</reference>
<dbReference type="InterPro" id="IPR001675">
    <property type="entry name" value="Glyco_trans_29"/>
</dbReference>
<dbReference type="GO" id="GO:1901137">
    <property type="term" value="P:carbohydrate derivative biosynthetic process"/>
    <property type="evidence" value="ECO:0007669"/>
    <property type="project" value="UniProtKB-ARBA"/>
</dbReference>
<evidence type="ECO:0000256" key="22">
    <source>
        <dbReference type="ARBA" id="ARBA00042991"/>
    </source>
</evidence>
<dbReference type="FunFam" id="3.90.1480.20:FF:000015">
    <property type="entry name" value="Lactosylceramide alpha-2,3-sialyltransferase"/>
    <property type="match status" value="1"/>
</dbReference>
<feature type="disulfide bond" evidence="23">
    <location>
        <begin position="117"/>
        <end position="256"/>
    </location>
</feature>
<evidence type="ECO:0000256" key="18">
    <source>
        <dbReference type="ARBA" id="ARBA00041997"/>
    </source>
</evidence>
<keyword evidence="9" id="KW-0735">Signal-anchor</keyword>
<evidence type="ECO:0000256" key="21">
    <source>
        <dbReference type="ARBA" id="ARBA00042682"/>
    </source>
</evidence>
<proteinExistence type="inferred from homology"/>
<dbReference type="PIRSF" id="PIRSF005557">
    <property type="entry name" value="Sialyl_trans"/>
    <property type="match status" value="1"/>
</dbReference>
<evidence type="ECO:0000256" key="13">
    <source>
        <dbReference type="ARBA" id="ARBA00023157"/>
    </source>
</evidence>
<evidence type="ECO:0000256" key="7">
    <source>
        <dbReference type="ARBA" id="ARBA00022679"/>
    </source>
</evidence>
<evidence type="ECO:0000256" key="9">
    <source>
        <dbReference type="ARBA" id="ARBA00022968"/>
    </source>
</evidence>
<keyword evidence="8" id="KW-0812">Transmembrane</keyword>
<evidence type="ECO:0000256" key="4">
    <source>
        <dbReference type="ARBA" id="ARBA00006003"/>
    </source>
</evidence>
<organism evidence="25 26">
    <name type="scientific">Cyprinodon variegatus</name>
    <name type="common">Sheepshead minnow</name>
    <dbReference type="NCBI Taxonomy" id="28743"/>
    <lineage>
        <taxon>Eukaryota</taxon>
        <taxon>Metazoa</taxon>
        <taxon>Chordata</taxon>
        <taxon>Craniata</taxon>
        <taxon>Vertebrata</taxon>
        <taxon>Euteleostomi</taxon>
        <taxon>Actinopterygii</taxon>
        <taxon>Neopterygii</taxon>
        <taxon>Teleostei</taxon>
        <taxon>Neoteleostei</taxon>
        <taxon>Acanthomorphata</taxon>
        <taxon>Ovalentaria</taxon>
        <taxon>Atherinomorphae</taxon>
        <taxon>Cyprinodontiformes</taxon>
        <taxon>Cyprinodontidae</taxon>
        <taxon>Cyprinodon</taxon>
    </lineage>
</organism>
<keyword evidence="11" id="KW-0333">Golgi apparatus</keyword>
<feature type="signal peptide" evidence="24">
    <location>
        <begin position="1"/>
        <end position="26"/>
    </location>
</feature>
<evidence type="ECO:0000256" key="19">
    <source>
        <dbReference type="ARBA" id="ARBA00042022"/>
    </source>
</evidence>
<keyword evidence="24" id="KW-0732">Signal</keyword>
<evidence type="ECO:0000256" key="10">
    <source>
        <dbReference type="ARBA" id="ARBA00022989"/>
    </source>
</evidence>
<evidence type="ECO:0000256" key="6">
    <source>
        <dbReference type="ARBA" id="ARBA00022676"/>
    </source>
</evidence>
<dbReference type="InterPro" id="IPR012163">
    <property type="entry name" value="Sialyl_trans"/>
</dbReference>
<dbReference type="GO" id="GO:0003836">
    <property type="term" value="F:beta-galactoside (CMP) alpha-2,3-sialyltransferase activity"/>
    <property type="evidence" value="ECO:0007669"/>
    <property type="project" value="UniProtKB-EC"/>
</dbReference>
<evidence type="ECO:0000256" key="20">
    <source>
        <dbReference type="ARBA" id="ARBA00042448"/>
    </source>
</evidence>
<keyword evidence="6" id="KW-0328">Glycosyltransferase</keyword>
<accession>A0A3Q2CXX0</accession>
<dbReference type="InterPro" id="IPR051757">
    <property type="entry name" value="Beta-gal_alpha2-3_sialyltrans"/>
</dbReference>
<sequence length="270" mass="31276">MTLKVKLGIFLLSVASLSLLWRSDFTQRLQLRYNDTCPCEVCFSSHHTMLNHHLRRSVKPFLSANTSVSEETFQWWKRLQKEKHKFTYFKSTLDKLFKIISPIPDLIKPSPDKCRTCAVVGNSVNLKGSHYGPLIDFQDIVIRMNYAKIKGYEEDVGTRTTHHVMYPESAVDLDNSTHLVLFPFKVLDLQWVMKAITMGFYGRSYAPIKTKIKANKDLVMVLNPAFMRYVHEIWLKKKGNYPSTGFMAFIFALHICDEVCLLGNFQHVQC</sequence>
<evidence type="ECO:0000256" key="15">
    <source>
        <dbReference type="ARBA" id="ARBA00039107"/>
    </source>
</evidence>
<dbReference type="GO" id="GO:0097503">
    <property type="term" value="P:sialylation"/>
    <property type="evidence" value="ECO:0007669"/>
    <property type="project" value="TreeGrafter"/>
</dbReference>
<evidence type="ECO:0000256" key="1">
    <source>
        <dbReference type="ARBA" id="ARBA00004447"/>
    </source>
</evidence>
<evidence type="ECO:0000313" key="25">
    <source>
        <dbReference type="Ensembl" id="ENSCVAP00000010811.1"/>
    </source>
</evidence>
<dbReference type="PANTHER" id="PTHR46032:SF6">
    <property type="entry name" value="CMP-N-ACETYLNEURAMINATE-BETA-GALACTOSAMIDE-ALPHA-2,3-SIALYLTRANSFERASE 1"/>
    <property type="match status" value="1"/>
</dbReference>
<name>A0A3Q2CXX0_CYPVA</name>
<dbReference type="InterPro" id="IPR038578">
    <property type="entry name" value="GT29-like_sf"/>
</dbReference>
<keyword evidence="26" id="KW-1185">Reference proteome</keyword>
<protein>
    <recommendedName>
        <fullName evidence="16">CMP-N-acetylneuraminate-beta-galactosamide-alpha-2,3-sialyltransferase 1</fullName>
        <ecNumber evidence="15">2.4.3.4</ecNumber>
    </recommendedName>
    <alternativeName>
        <fullName evidence="22">Gal-NAc6S</fullName>
    </alternativeName>
    <alternativeName>
        <fullName evidence="20">Gal-beta-1,3-GalNAc-alpha-2,3-sialyltransferase</fullName>
    </alternativeName>
    <alternativeName>
        <fullName evidence="18">ST3Gal I</fullName>
    </alternativeName>
    <alternativeName>
        <fullName evidence="19">ST3GalA.1</fullName>
    </alternativeName>
    <alternativeName>
        <fullName evidence="17">ST3O</fullName>
    </alternativeName>
    <alternativeName>
        <fullName evidence="21">Sialyltransferase 4A</fullName>
    </alternativeName>
</protein>
<feature type="chain" id="PRO_5018570966" description="CMP-N-acetylneuraminate-beta-galactosamide-alpha-2,3-sialyltransferase 1" evidence="24">
    <location>
        <begin position="27"/>
        <end position="270"/>
    </location>
</feature>
<dbReference type="GO" id="GO:0032580">
    <property type="term" value="C:Golgi cisterna membrane"/>
    <property type="evidence" value="ECO:0007669"/>
    <property type="project" value="UniProtKB-SubCell"/>
</dbReference>
<dbReference type="AlphaFoldDB" id="A0A3Q2CXX0"/>
<dbReference type="GO" id="GO:0005576">
    <property type="term" value="C:extracellular region"/>
    <property type="evidence" value="ECO:0007669"/>
    <property type="project" value="UniProtKB-SubCell"/>
</dbReference>
<evidence type="ECO:0000256" key="5">
    <source>
        <dbReference type="ARBA" id="ARBA00022525"/>
    </source>
</evidence>
<keyword evidence="12" id="KW-0472">Membrane</keyword>
<comment type="similarity">
    <text evidence="4">Belongs to the glycosyltransferase 29 family.</text>
</comment>
<evidence type="ECO:0000256" key="2">
    <source>
        <dbReference type="ARBA" id="ARBA00004613"/>
    </source>
</evidence>
<evidence type="ECO:0000256" key="23">
    <source>
        <dbReference type="PIRSR" id="PIRSR005557-2"/>
    </source>
</evidence>
<comment type="subcellular location">
    <subcellularLocation>
        <location evidence="1">Golgi apparatus</location>
        <location evidence="1">Golgi stack membrane</location>
        <topology evidence="1">Single-pass type II membrane protein</topology>
    </subcellularLocation>
    <subcellularLocation>
        <location evidence="2">Secreted</location>
    </subcellularLocation>
</comment>
<keyword evidence="14" id="KW-0325">Glycoprotein</keyword>
<evidence type="ECO:0000313" key="26">
    <source>
        <dbReference type="Proteomes" id="UP000265020"/>
    </source>
</evidence>
<dbReference type="Gene3D" id="3.90.1480.20">
    <property type="entry name" value="Glycosyl transferase family 29"/>
    <property type="match status" value="1"/>
</dbReference>